<dbReference type="AlphaFoldDB" id="A0A2S1LPM0"/>
<organism evidence="1 2">
    <name type="scientific">Flavobacterium kingsejongi</name>
    <dbReference type="NCBI Taxonomy" id="1678728"/>
    <lineage>
        <taxon>Bacteria</taxon>
        <taxon>Pseudomonadati</taxon>
        <taxon>Bacteroidota</taxon>
        <taxon>Flavobacteriia</taxon>
        <taxon>Flavobacteriales</taxon>
        <taxon>Flavobacteriaceae</taxon>
        <taxon>Flavobacterium</taxon>
    </lineage>
</organism>
<dbReference type="Proteomes" id="UP000244677">
    <property type="component" value="Chromosome"/>
</dbReference>
<evidence type="ECO:0000313" key="2">
    <source>
        <dbReference type="Proteomes" id="UP000244677"/>
    </source>
</evidence>
<dbReference type="RefSeq" id="WP_108737164.1">
    <property type="nucleotide sequence ID" value="NZ_CP020919.1"/>
</dbReference>
<gene>
    <name evidence="1" type="ORF">FK004_10265</name>
</gene>
<protein>
    <submittedName>
        <fullName evidence="1">Uncharacterized protein</fullName>
    </submittedName>
</protein>
<reference evidence="1 2" key="1">
    <citation type="submission" date="2017-04" db="EMBL/GenBank/DDBJ databases">
        <title>Complete genome sequence of Flavobacterium kingsejong AJ004.</title>
        <authorList>
            <person name="Lee P.C."/>
        </authorList>
    </citation>
    <scope>NUCLEOTIDE SEQUENCE [LARGE SCALE GENOMIC DNA]</scope>
    <source>
        <strain evidence="1 2">AJ004</strain>
    </source>
</reference>
<keyword evidence="2" id="KW-1185">Reference proteome</keyword>
<accession>A0A2S1LPM0</accession>
<sequence>MITTKQEAKKRIMFVQKEDYNFLTYSLLLTLKYLEANSKQSKFQDYRKISYLIQFISTNSNFNEYTKEELAIIYSKSHLKKQLLSHLILILKNKNFIGVDVNHSRNSLDIWLIEENIPDIFFNKNLFMKEIENLKIIKSELPRLKILTLKNVVDTIFTNNKVITWEV</sequence>
<dbReference type="OrthoDB" id="1440633at2"/>
<dbReference type="EMBL" id="CP020919">
    <property type="protein sequence ID" value="AWG25586.1"/>
    <property type="molecule type" value="Genomic_DNA"/>
</dbReference>
<evidence type="ECO:0000313" key="1">
    <source>
        <dbReference type="EMBL" id="AWG25586.1"/>
    </source>
</evidence>
<dbReference type="KEGG" id="fki:FK004_10265"/>
<proteinExistence type="predicted"/>
<name>A0A2S1LPM0_9FLAO</name>